<evidence type="ECO:0000313" key="11">
    <source>
        <dbReference type="EMBL" id="BDS11939.1"/>
    </source>
</evidence>
<sequence>MHLNQNSLMFLDGQWLRNAEVQRSFFHKLLGEHNAIFEGVRSYQTAEGLAIFKAHEHCKRLFNSTKKMGLDFSYSIDDLIQLMYQLIEKNKLQDAYIRSYVYWGEASNSALNSHLLLVAWPWDQLVENKGLALMTSPYPCPNHRIFPVESKMTGVYASSKFMDNHAKRKGFDAALLLNKNGYVAQGTSANFFYEKDNVLYTSPTKDIFAGITRATVLELCEQLEIDLKEEHFTADEVRGADGAFFTGTITGIKGITSLDKVPFQLKWEDTLGYQLFRAYQRKVLEIEPLCIF</sequence>
<evidence type="ECO:0000256" key="7">
    <source>
        <dbReference type="ARBA" id="ARBA00022898"/>
    </source>
</evidence>
<evidence type="ECO:0000256" key="1">
    <source>
        <dbReference type="ARBA" id="ARBA00001933"/>
    </source>
</evidence>
<evidence type="ECO:0000256" key="6">
    <source>
        <dbReference type="ARBA" id="ARBA00013053"/>
    </source>
</evidence>
<dbReference type="CDD" id="cd00449">
    <property type="entry name" value="PLPDE_IV"/>
    <property type="match status" value="1"/>
</dbReference>
<evidence type="ECO:0000256" key="5">
    <source>
        <dbReference type="ARBA" id="ARBA00009320"/>
    </source>
</evidence>
<organism evidence="11 12">
    <name type="scientific">Aureispira anguillae</name>
    <dbReference type="NCBI Taxonomy" id="2864201"/>
    <lineage>
        <taxon>Bacteria</taxon>
        <taxon>Pseudomonadati</taxon>
        <taxon>Bacteroidota</taxon>
        <taxon>Saprospiria</taxon>
        <taxon>Saprospirales</taxon>
        <taxon>Saprospiraceae</taxon>
        <taxon>Aureispira</taxon>
    </lineage>
</organism>
<dbReference type="PANTHER" id="PTHR42743">
    <property type="entry name" value="AMINO-ACID AMINOTRANSFERASE"/>
    <property type="match status" value="1"/>
</dbReference>
<dbReference type="KEGG" id="aup:AsAng_0026540"/>
<comment type="catalytic activity">
    <reaction evidence="8">
        <text>L-valine + 2-oxoglutarate = 3-methyl-2-oxobutanoate + L-glutamate</text>
        <dbReference type="Rhea" id="RHEA:24813"/>
        <dbReference type="ChEBI" id="CHEBI:11851"/>
        <dbReference type="ChEBI" id="CHEBI:16810"/>
        <dbReference type="ChEBI" id="CHEBI:29985"/>
        <dbReference type="ChEBI" id="CHEBI:57762"/>
        <dbReference type="EC" id="2.6.1.42"/>
    </reaction>
</comment>
<dbReference type="Pfam" id="PF01063">
    <property type="entry name" value="Aminotran_4"/>
    <property type="match status" value="1"/>
</dbReference>
<comment type="cofactor">
    <cofactor evidence="1">
        <name>pyridoxal 5'-phosphate</name>
        <dbReference type="ChEBI" id="CHEBI:597326"/>
    </cofactor>
</comment>
<dbReference type="EC" id="2.6.1.42" evidence="6"/>
<evidence type="ECO:0000256" key="10">
    <source>
        <dbReference type="ARBA" id="ARBA00049229"/>
    </source>
</evidence>
<dbReference type="InterPro" id="IPR043131">
    <property type="entry name" value="BCAT-like_N"/>
</dbReference>
<dbReference type="FunFam" id="3.20.10.10:FF:000002">
    <property type="entry name" value="D-alanine aminotransferase"/>
    <property type="match status" value="1"/>
</dbReference>
<dbReference type="RefSeq" id="WP_264793072.1">
    <property type="nucleotide sequence ID" value="NZ_AP026867.1"/>
</dbReference>
<comment type="pathway">
    <text evidence="4">Amino-acid biosynthesis; L-leucine biosynthesis; L-leucine from 3-methyl-2-oxobutanoate: step 4/4.</text>
</comment>
<gene>
    <name evidence="11" type="ORF">AsAng_0026540</name>
</gene>
<dbReference type="PANTHER" id="PTHR42743:SF11">
    <property type="entry name" value="AMINODEOXYCHORISMATE LYASE"/>
    <property type="match status" value="1"/>
</dbReference>
<keyword evidence="11" id="KW-0808">Transferase</keyword>
<evidence type="ECO:0000256" key="8">
    <source>
        <dbReference type="ARBA" id="ARBA00048212"/>
    </source>
</evidence>
<dbReference type="SUPFAM" id="SSF56752">
    <property type="entry name" value="D-aminoacid aminotransferase-like PLP-dependent enzymes"/>
    <property type="match status" value="1"/>
</dbReference>
<dbReference type="Gene3D" id="3.20.10.10">
    <property type="entry name" value="D-amino Acid Aminotransferase, subunit A, domain 2"/>
    <property type="match status" value="1"/>
</dbReference>
<reference evidence="11" key="1">
    <citation type="submission" date="2022-09" db="EMBL/GenBank/DDBJ databases">
        <title>Aureispira anguillicida sp. nov., isolated from Leptocephalus of Japanese eel Anguilla japonica.</title>
        <authorList>
            <person name="Yuasa K."/>
            <person name="Mekata T."/>
            <person name="Ikunari K."/>
        </authorList>
    </citation>
    <scope>NUCLEOTIDE SEQUENCE</scope>
    <source>
        <strain evidence="11">EL160426</strain>
    </source>
</reference>
<keyword evidence="11" id="KW-0032">Aminotransferase</keyword>
<accession>A0A915YF19</accession>
<proteinExistence type="inferred from homology"/>
<dbReference type="Gene3D" id="3.30.470.10">
    <property type="match status" value="1"/>
</dbReference>
<comment type="pathway">
    <text evidence="3">Amino-acid biosynthesis; L-valine biosynthesis; L-valine from pyruvate: step 4/4.</text>
</comment>
<evidence type="ECO:0000256" key="2">
    <source>
        <dbReference type="ARBA" id="ARBA00004824"/>
    </source>
</evidence>
<comment type="catalytic activity">
    <reaction evidence="10">
        <text>L-leucine + 2-oxoglutarate = 4-methyl-2-oxopentanoate + L-glutamate</text>
        <dbReference type="Rhea" id="RHEA:18321"/>
        <dbReference type="ChEBI" id="CHEBI:16810"/>
        <dbReference type="ChEBI" id="CHEBI:17865"/>
        <dbReference type="ChEBI" id="CHEBI:29985"/>
        <dbReference type="ChEBI" id="CHEBI:57427"/>
        <dbReference type="EC" id="2.6.1.42"/>
    </reaction>
</comment>
<evidence type="ECO:0000313" key="12">
    <source>
        <dbReference type="Proteomes" id="UP001060919"/>
    </source>
</evidence>
<evidence type="ECO:0000256" key="3">
    <source>
        <dbReference type="ARBA" id="ARBA00004931"/>
    </source>
</evidence>
<dbReference type="InterPro" id="IPR001544">
    <property type="entry name" value="Aminotrans_IV"/>
</dbReference>
<evidence type="ECO:0000256" key="9">
    <source>
        <dbReference type="ARBA" id="ARBA00048798"/>
    </source>
</evidence>
<dbReference type="EMBL" id="AP026867">
    <property type="protein sequence ID" value="BDS11939.1"/>
    <property type="molecule type" value="Genomic_DNA"/>
</dbReference>
<dbReference type="InterPro" id="IPR050571">
    <property type="entry name" value="Class-IV_PLP-Dep_Aminotrnsfr"/>
</dbReference>
<dbReference type="Proteomes" id="UP001060919">
    <property type="component" value="Chromosome"/>
</dbReference>
<comment type="pathway">
    <text evidence="2">Amino-acid biosynthesis; L-isoleucine biosynthesis; L-isoleucine from 2-oxobutanoate: step 4/4.</text>
</comment>
<dbReference type="InterPro" id="IPR036038">
    <property type="entry name" value="Aminotransferase-like"/>
</dbReference>
<comment type="similarity">
    <text evidence="5">Belongs to the class-IV pyridoxal-phosphate-dependent aminotransferase family.</text>
</comment>
<dbReference type="GO" id="GO:0004084">
    <property type="term" value="F:branched-chain-amino-acid transaminase activity"/>
    <property type="evidence" value="ECO:0007669"/>
    <property type="project" value="UniProtKB-EC"/>
</dbReference>
<dbReference type="GO" id="GO:0008652">
    <property type="term" value="P:amino acid biosynthetic process"/>
    <property type="evidence" value="ECO:0007669"/>
    <property type="project" value="UniProtKB-ARBA"/>
</dbReference>
<dbReference type="AlphaFoldDB" id="A0A915YF19"/>
<name>A0A915YF19_9BACT</name>
<keyword evidence="12" id="KW-1185">Reference proteome</keyword>
<dbReference type="GO" id="GO:0046394">
    <property type="term" value="P:carboxylic acid biosynthetic process"/>
    <property type="evidence" value="ECO:0007669"/>
    <property type="project" value="UniProtKB-ARBA"/>
</dbReference>
<evidence type="ECO:0000256" key="4">
    <source>
        <dbReference type="ARBA" id="ARBA00005072"/>
    </source>
</evidence>
<comment type="catalytic activity">
    <reaction evidence="9">
        <text>L-isoleucine + 2-oxoglutarate = (S)-3-methyl-2-oxopentanoate + L-glutamate</text>
        <dbReference type="Rhea" id="RHEA:24801"/>
        <dbReference type="ChEBI" id="CHEBI:16810"/>
        <dbReference type="ChEBI" id="CHEBI:29985"/>
        <dbReference type="ChEBI" id="CHEBI:35146"/>
        <dbReference type="ChEBI" id="CHEBI:58045"/>
        <dbReference type="EC" id="2.6.1.42"/>
    </reaction>
</comment>
<protein>
    <recommendedName>
        <fullName evidence="6">branched-chain-amino-acid transaminase</fullName>
        <ecNumber evidence="6">2.6.1.42</ecNumber>
    </recommendedName>
</protein>
<dbReference type="InterPro" id="IPR043132">
    <property type="entry name" value="BCAT-like_C"/>
</dbReference>
<keyword evidence="7" id="KW-0663">Pyridoxal phosphate</keyword>